<organism evidence="2 3">
    <name type="scientific">Linum tenue</name>
    <dbReference type="NCBI Taxonomy" id="586396"/>
    <lineage>
        <taxon>Eukaryota</taxon>
        <taxon>Viridiplantae</taxon>
        <taxon>Streptophyta</taxon>
        <taxon>Embryophyta</taxon>
        <taxon>Tracheophyta</taxon>
        <taxon>Spermatophyta</taxon>
        <taxon>Magnoliopsida</taxon>
        <taxon>eudicotyledons</taxon>
        <taxon>Gunneridae</taxon>
        <taxon>Pentapetalae</taxon>
        <taxon>rosids</taxon>
        <taxon>fabids</taxon>
        <taxon>Malpighiales</taxon>
        <taxon>Linaceae</taxon>
        <taxon>Linum</taxon>
    </lineage>
</organism>
<protein>
    <submittedName>
        <fullName evidence="2">Uncharacterized protein</fullName>
    </submittedName>
</protein>
<comment type="caution">
    <text evidence="2">The sequence shown here is derived from an EMBL/GenBank/DDBJ whole genome shotgun (WGS) entry which is preliminary data.</text>
</comment>
<feature type="region of interest" description="Disordered" evidence="1">
    <location>
        <begin position="79"/>
        <end position="101"/>
    </location>
</feature>
<sequence>MRVLPIVPNGKTMMPLSVTFLQQWWRMCTNKGHLLFGRQLRYYDPIFILKLKAYKSLGSQMLKGDDHLRGPTPEILLRLSMRGQGQQRGAKKKKKSEPEDT</sequence>
<gene>
    <name evidence="2" type="ORF">LITE_LOCUS11433</name>
</gene>
<proteinExistence type="predicted"/>
<evidence type="ECO:0000313" key="2">
    <source>
        <dbReference type="EMBL" id="CAI0402014.1"/>
    </source>
</evidence>
<dbReference type="Proteomes" id="UP001154282">
    <property type="component" value="Unassembled WGS sequence"/>
</dbReference>
<dbReference type="EMBL" id="CAMGYJ010000004">
    <property type="protein sequence ID" value="CAI0402014.1"/>
    <property type="molecule type" value="Genomic_DNA"/>
</dbReference>
<name>A0AAV0IZD3_9ROSI</name>
<accession>A0AAV0IZD3</accession>
<dbReference type="AlphaFoldDB" id="A0AAV0IZD3"/>
<keyword evidence="3" id="KW-1185">Reference proteome</keyword>
<reference evidence="2" key="1">
    <citation type="submission" date="2022-08" db="EMBL/GenBank/DDBJ databases">
        <authorList>
            <person name="Gutierrez-Valencia J."/>
        </authorList>
    </citation>
    <scope>NUCLEOTIDE SEQUENCE</scope>
</reference>
<evidence type="ECO:0000256" key="1">
    <source>
        <dbReference type="SAM" id="MobiDB-lite"/>
    </source>
</evidence>
<evidence type="ECO:0000313" key="3">
    <source>
        <dbReference type="Proteomes" id="UP001154282"/>
    </source>
</evidence>